<feature type="compositionally biased region" description="Pro residues" evidence="1">
    <location>
        <begin position="17"/>
        <end position="36"/>
    </location>
</feature>
<comment type="caution">
    <text evidence="2">The sequence shown here is derived from an EMBL/GenBank/DDBJ whole genome shotgun (WGS) entry which is preliminary data.</text>
</comment>
<feature type="region of interest" description="Disordered" evidence="1">
    <location>
        <begin position="201"/>
        <end position="221"/>
    </location>
</feature>
<keyword evidence="3" id="KW-1185">Reference proteome</keyword>
<reference evidence="2 3" key="1">
    <citation type="journal article" date="2019" name="Fungal Biol. Biotechnol.">
        <title>Draft genome sequence of fastidious pathogen Ceratobasidium theobromae, which causes vascular-streak dieback in Theobroma cacao.</title>
        <authorList>
            <person name="Ali S.S."/>
            <person name="Asman A."/>
            <person name="Shao J."/>
            <person name="Firmansyah A.P."/>
            <person name="Susilo A.W."/>
            <person name="Rosmana A."/>
            <person name="McMahon P."/>
            <person name="Junaid M."/>
            <person name="Guest D."/>
            <person name="Kheng T.Y."/>
            <person name="Meinhardt L.W."/>
            <person name="Bailey B.A."/>
        </authorList>
    </citation>
    <scope>NUCLEOTIDE SEQUENCE [LARGE SCALE GENOMIC DNA]</scope>
    <source>
        <strain evidence="2 3">CT2</strain>
    </source>
</reference>
<feature type="compositionally biased region" description="Pro residues" evidence="1">
    <location>
        <begin position="212"/>
        <end position="221"/>
    </location>
</feature>
<dbReference type="Proteomes" id="UP000383932">
    <property type="component" value="Unassembled WGS sequence"/>
</dbReference>
<accession>A0A5N5Q6A0</accession>
<sequence>MPKASSSKAISYGTIESPPPASPSPVPSPVPSPSPSPSVAQISGSPLASKSYTIPTESTSLAGVFTDETLRILNLGLLVEYGILYCLDCPIKPGSSYGITNTIKAIKSHLSECHRRKLEMNKPVLKAIKAVAENYKAWDGNQKNSPIPIPPRVIAPIPWLPLKTNDGPAKKNATQLSRCALCTKRPFVFVQLPSWIRHRKKTHNIKDEDQCPDPPQPSTLP</sequence>
<dbReference type="OrthoDB" id="3151137at2759"/>
<dbReference type="AlphaFoldDB" id="A0A5N5Q6A0"/>
<name>A0A5N5Q6A0_9AGAM</name>
<proteinExistence type="predicted"/>
<gene>
    <name evidence="2" type="ORF">CTheo_9112</name>
</gene>
<feature type="region of interest" description="Disordered" evidence="1">
    <location>
        <begin position="1"/>
        <end position="44"/>
    </location>
</feature>
<evidence type="ECO:0000313" key="3">
    <source>
        <dbReference type="Proteomes" id="UP000383932"/>
    </source>
</evidence>
<organism evidence="2 3">
    <name type="scientific">Ceratobasidium theobromae</name>
    <dbReference type="NCBI Taxonomy" id="1582974"/>
    <lineage>
        <taxon>Eukaryota</taxon>
        <taxon>Fungi</taxon>
        <taxon>Dikarya</taxon>
        <taxon>Basidiomycota</taxon>
        <taxon>Agaricomycotina</taxon>
        <taxon>Agaricomycetes</taxon>
        <taxon>Cantharellales</taxon>
        <taxon>Ceratobasidiaceae</taxon>
        <taxon>Ceratobasidium</taxon>
    </lineage>
</organism>
<protein>
    <submittedName>
        <fullName evidence="2">Uncharacterized protein</fullName>
    </submittedName>
</protein>
<evidence type="ECO:0000256" key="1">
    <source>
        <dbReference type="SAM" id="MobiDB-lite"/>
    </source>
</evidence>
<evidence type="ECO:0000313" key="2">
    <source>
        <dbReference type="EMBL" id="KAB5587450.1"/>
    </source>
</evidence>
<dbReference type="EMBL" id="SSOP01001087">
    <property type="protein sequence ID" value="KAB5587450.1"/>
    <property type="molecule type" value="Genomic_DNA"/>
</dbReference>